<accession>A0A915PEN0</accession>
<keyword evidence="1" id="KW-0812">Transmembrane</keyword>
<feature type="transmembrane region" description="Helical" evidence="1">
    <location>
        <begin position="48"/>
        <end position="72"/>
    </location>
</feature>
<sequence length="111" mass="12739">MQNKSKLYRLLLIGTPFTYPLYYLYVMLQDLSNNSPSNCSLNYNDNVITITPFVCVISTLFCYLIILLKAIFGKDPIGQSLREAILKSSATLIFIQNFGWICYLGVSFYIR</sequence>
<keyword evidence="2" id="KW-1185">Reference proteome</keyword>
<feature type="transmembrane region" description="Helical" evidence="1">
    <location>
        <begin position="7"/>
        <end position="28"/>
    </location>
</feature>
<evidence type="ECO:0000256" key="1">
    <source>
        <dbReference type="SAM" id="Phobius"/>
    </source>
</evidence>
<reference evidence="3" key="1">
    <citation type="submission" date="2022-11" db="UniProtKB">
        <authorList>
            <consortium name="WormBaseParasite"/>
        </authorList>
    </citation>
    <scope>IDENTIFICATION</scope>
</reference>
<dbReference type="Proteomes" id="UP000887560">
    <property type="component" value="Unplaced"/>
</dbReference>
<proteinExistence type="predicted"/>
<name>A0A915PEN0_9BILA</name>
<dbReference type="AlphaFoldDB" id="A0A915PEN0"/>
<evidence type="ECO:0000313" key="3">
    <source>
        <dbReference type="WBParaSite" id="scf7180000424912.g14256"/>
    </source>
</evidence>
<organism evidence="2 3">
    <name type="scientific">Meloidogyne floridensis</name>
    <dbReference type="NCBI Taxonomy" id="298350"/>
    <lineage>
        <taxon>Eukaryota</taxon>
        <taxon>Metazoa</taxon>
        <taxon>Ecdysozoa</taxon>
        <taxon>Nematoda</taxon>
        <taxon>Chromadorea</taxon>
        <taxon>Rhabditida</taxon>
        <taxon>Tylenchina</taxon>
        <taxon>Tylenchomorpha</taxon>
        <taxon>Tylenchoidea</taxon>
        <taxon>Meloidogynidae</taxon>
        <taxon>Meloidogyninae</taxon>
        <taxon>Meloidogyne</taxon>
    </lineage>
</organism>
<dbReference type="WBParaSite" id="scf7180000424912.g14256">
    <property type="protein sequence ID" value="scf7180000424912.g14256"/>
    <property type="gene ID" value="scf7180000424912.g14256"/>
</dbReference>
<keyword evidence="1" id="KW-1133">Transmembrane helix</keyword>
<protein>
    <submittedName>
        <fullName evidence="3">Uncharacterized protein</fullName>
    </submittedName>
</protein>
<feature type="transmembrane region" description="Helical" evidence="1">
    <location>
        <begin position="84"/>
        <end position="110"/>
    </location>
</feature>
<keyword evidence="1" id="KW-0472">Membrane</keyword>
<evidence type="ECO:0000313" key="2">
    <source>
        <dbReference type="Proteomes" id="UP000887560"/>
    </source>
</evidence>